<proteinExistence type="inferred from homology"/>
<evidence type="ECO:0000256" key="1">
    <source>
        <dbReference type="ARBA" id="ARBA00023016"/>
    </source>
</evidence>
<gene>
    <name evidence="5" type="ORF">Amme_048_015</name>
</gene>
<keyword evidence="5" id="KW-0645">Protease</keyword>
<keyword evidence="6" id="KW-1185">Reference proteome</keyword>
<keyword evidence="5" id="KW-0378">Hydrolase</keyword>
<dbReference type="InterPro" id="IPR029062">
    <property type="entry name" value="Class_I_gatase-like"/>
</dbReference>
<dbReference type="GO" id="GO:0006508">
    <property type="term" value="P:proteolysis"/>
    <property type="evidence" value="ECO:0007669"/>
    <property type="project" value="UniProtKB-KW"/>
</dbReference>
<reference evidence="6" key="1">
    <citation type="journal article" date="2014" name="FEMS Microbiol. Lett.">
        <title>Draft Genomic DNA Sequence of the Facultatively Methylotrophic Bacterium Acidomonas methanolica type strain MB58.</title>
        <authorList>
            <person name="Higashiura N."/>
            <person name="Hadano H."/>
            <person name="Hirakawa H."/>
            <person name="Matsutani M."/>
            <person name="Takabe S."/>
            <person name="Matsushita K."/>
            <person name="Azuma Y."/>
        </authorList>
    </citation>
    <scope>NUCLEOTIDE SEQUENCE [LARGE SCALE GENOMIC DNA]</scope>
    <source>
        <strain evidence="6">MB58</strain>
    </source>
</reference>
<dbReference type="InterPro" id="IPR002818">
    <property type="entry name" value="DJ-1/PfpI"/>
</dbReference>
<keyword evidence="1" id="KW-0346">Stress response</keyword>
<evidence type="ECO:0000313" key="6">
    <source>
        <dbReference type="Proteomes" id="UP000019760"/>
    </source>
</evidence>
<dbReference type="Pfam" id="PF01965">
    <property type="entry name" value="DJ-1_PfpI"/>
    <property type="match status" value="1"/>
</dbReference>
<dbReference type="AlphaFoldDB" id="A0A023D5Q3"/>
<dbReference type="PANTHER" id="PTHR48094:SF11">
    <property type="entry name" value="GLUTATHIONE-INDEPENDENT GLYOXALASE HSP31-RELATED"/>
    <property type="match status" value="1"/>
</dbReference>
<feature type="domain" description="DJ-1/PfpI" evidence="4">
    <location>
        <begin position="64"/>
        <end position="258"/>
    </location>
</feature>
<dbReference type="EMBL" id="BAND01000048">
    <property type="protein sequence ID" value="GAJ29116.1"/>
    <property type="molecule type" value="Genomic_DNA"/>
</dbReference>
<dbReference type="Proteomes" id="UP000019760">
    <property type="component" value="Unassembled WGS sequence"/>
</dbReference>
<dbReference type="Gene3D" id="3.40.50.880">
    <property type="match status" value="1"/>
</dbReference>
<keyword evidence="2" id="KW-0456">Lyase</keyword>
<dbReference type="SUPFAM" id="SSF52317">
    <property type="entry name" value="Class I glutamine amidotransferase-like"/>
    <property type="match status" value="1"/>
</dbReference>
<evidence type="ECO:0000256" key="2">
    <source>
        <dbReference type="ARBA" id="ARBA00023239"/>
    </source>
</evidence>
<dbReference type="GO" id="GO:0019172">
    <property type="term" value="F:glyoxalase III activity"/>
    <property type="evidence" value="ECO:0007669"/>
    <property type="project" value="TreeGrafter"/>
</dbReference>
<name>A0A023D5Q3_ACIMT</name>
<evidence type="ECO:0000313" key="5">
    <source>
        <dbReference type="EMBL" id="GAJ29116.1"/>
    </source>
</evidence>
<accession>A0A023D5Q3</accession>
<dbReference type="GO" id="GO:0008233">
    <property type="term" value="F:peptidase activity"/>
    <property type="evidence" value="ECO:0007669"/>
    <property type="project" value="UniProtKB-KW"/>
</dbReference>
<comment type="caution">
    <text evidence="5">The sequence shown here is derived from an EMBL/GenBank/DDBJ whole genome shotgun (WGS) entry which is preliminary data.</text>
</comment>
<dbReference type="CDD" id="cd03141">
    <property type="entry name" value="GATase1_Hsp31_like"/>
    <property type="match status" value="1"/>
</dbReference>
<dbReference type="GO" id="GO:0005737">
    <property type="term" value="C:cytoplasm"/>
    <property type="evidence" value="ECO:0007669"/>
    <property type="project" value="TreeGrafter"/>
</dbReference>
<dbReference type="InterPro" id="IPR050325">
    <property type="entry name" value="Prot/Nucl_acid_deglycase"/>
</dbReference>
<protein>
    <submittedName>
        <fullName evidence="5">Protease</fullName>
    </submittedName>
</protein>
<dbReference type="GO" id="GO:0019243">
    <property type="term" value="P:methylglyoxal catabolic process to D-lactate via S-lactoyl-glutathione"/>
    <property type="evidence" value="ECO:0007669"/>
    <property type="project" value="TreeGrafter"/>
</dbReference>
<evidence type="ECO:0000259" key="4">
    <source>
        <dbReference type="Pfam" id="PF01965"/>
    </source>
</evidence>
<reference evidence="5 6" key="2">
    <citation type="journal article" date="2014" name="FEMS Microbiol. Lett.">
        <title>Draft genomic DNA sequence of the facultatively methylotrophic bacterium Acidomonas methanolica type strain MB58.</title>
        <authorList>
            <person name="Higashiura N."/>
            <person name="Hadano H."/>
            <person name="Hirakawa H."/>
            <person name="Matsutani M."/>
            <person name="Takabe S."/>
            <person name="Matsushita K."/>
            <person name="Azuma Y."/>
        </authorList>
    </citation>
    <scope>NUCLEOTIDE SEQUENCE [LARGE SCALE GENOMIC DNA]</scope>
    <source>
        <strain evidence="5 6">MB58</strain>
    </source>
</reference>
<dbReference type="RefSeq" id="WP_239641645.1">
    <property type="nucleotide sequence ID" value="NZ_BAND01000048.1"/>
</dbReference>
<comment type="similarity">
    <text evidence="3">Belongs to the peptidase C56 family. HSP31-like subfamily.</text>
</comment>
<sequence length="267" mass="28570">MRGRRELMLGAGVAWFAAHGSSIAQTRRRDAPEKQGGKTRMNILMIATSADKLGQSGHATGVWLEELTTPFYAFRDGGGEVTLASIEGGAIPIDTRSVKEAGQNEASVERYLSDPAFRHRVADTPKFTNIDLSGFDAVFLPGGHGTMTDYPENSALARLIEQFDRSGRIVSAVCHGPAGLLSARKADGTPFVAGRRVSAFADSEERAVGLEHTVPFLLEDRLRASGALYERGPDFTSFAIQDGNLVTGQNPASAARVAALVIQRLKA</sequence>
<evidence type="ECO:0000256" key="3">
    <source>
        <dbReference type="ARBA" id="ARBA00038493"/>
    </source>
</evidence>
<dbReference type="PANTHER" id="PTHR48094">
    <property type="entry name" value="PROTEIN/NUCLEIC ACID DEGLYCASE DJ-1-RELATED"/>
    <property type="match status" value="1"/>
</dbReference>
<organism evidence="5 6">
    <name type="scientific">Acidomonas methanolica NBRC 104435</name>
    <dbReference type="NCBI Taxonomy" id="1231351"/>
    <lineage>
        <taxon>Bacteria</taxon>
        <taxon>Pseudomonadati</taxon>
        <taxon>Pseudomonadota</taxon>
        <taxon>Alphaproteobacteria</taxon>
        <taxon>Acetobacterales</taxon>
        <taxon>Acetobacteraceae</taxon>
        <taxon>Acidomonas</taxon>
    </lineage>
</organism>